<feature type="domain" description="MAGE" evidence="2">
    <location>
        <begin position="64"/>
        <end position="277"/>
    </location>
</feature>
<reference evidence="3 4" key="1">
    <citation type="submission" date="2017-10" db="EMBL/GenBank/DDBJ databases">
        <title>Development of genomic resources for the powdery mildew, Erysiphe pulchra.</title>
        <authorList>
            <person name="Wadl P.A."/>
            <person name="Mack B.M."/>
            <person name="Moore G."/>
            <person name="Beltz S.B."/>
        </authorList>
    </citation>
    <scope>NUCLEOTIDE SEQUENCE [LARGE SCALE GENOMIC DNA]</scope>
    <source>
        <strain evidence="3">Cflorida</strain>
    </source>
</reference>
<dbReference type="InterPro" id="IPR041899">
    <property type="entry name" value="MAGE_WH2"/>
</dbReference>
<feature type="compositionally biased region" description="Acidic residues" evidence="1">
    <location>
        <begin position="39"/>
        <end position="60"/>
    </location>
</feature>
<keyword evidence="4" id="KW-1185">Reference proteome</keyword>
<accession>A0A2S4PRR8</accession>
<feature type="region of interest" description="Disordered" evidence="1">
    <location>
        <begin position="291"/>
        <end position="314"/>
    </location>
</feature>
<evidence type="ECO:0000256" key="1">
    <source>
        <dbReference type="SAM" id="MobiDB-lite"/>
    </source>
</evidence>
<feature type="region of interest" description="Disordered" evidence="1">
    <location>
        <begin position="1"/>
        <end position="63"/>
    </location>
</feature>
<dbReference type="OrthoDB" id="205198at2759"/>
<dbReference type="InterPro" id="IPR002190">
    <property type="entry name" value="MHD_dom"/>
</dbReference>
<protein>
    <recommendedName>
        <fullName evidence="2">MAGE domain-containing protein</fullName>
    </recommendedName>
</protein>
<gene>
    <name evidence="3" type="ORF">EPUL_004114</name>
</gene>
<dbReference type="STRING" id="225359.A0A2S4PRR8"/>
<dbReference type="InterPro" id="IPR037445">
    <property type="entry name" value="MAGE"/>
</dbReference>
<dbReference type="AlphaFoldDB" id="A0A2S4PRR8"/>
<dbReference type="SMART" id="SM01373">
    <property type="entry name" value="MAGE"/>
    <property type="match status" value="1"/>
</dbReference>
<dbReference type="PANTHER" id="PTHR11736">
    <property type="entry name" value="MELANOMA-ASSOCIATED ANTIGEN MAGE ANTIGEN"/>
    <property type="match status" value="1"/>
</dbReference>
<evidence type="ECO:0000259" key="2">
    <source>
        <dbReference type="PROSITE" id="PS50838"/>
    </source>
</evidence>
<sequence>MSSRSQRFISSDRRRSVVERQSQGLTSQLNNRSAFNAGIDEEQDDDEDEDDQDDDEDATSSEDINQTVKKLVRYVLACDYQRSTIKRSGITEKIIGKQQGGFKRVFEETQQQLRSRFGLELVELPARQKVTLREKKAAQKSKGSYKSSTSYILKTTLPHEYRNPEIMPLFKDWSTSDEYAYIGLYTVIICLISLSADGQLANHQLDRYLKRLNLDRNTGLGTTSELLARMKKENYLQETKTMEKDGETSEWRVGPRGIVEVDKEAIKKFVQKMYGENAPADLLHKLQRSLGTETNPPKIPTHSRPSKGSGYGLGKEKTAVKKDAVAFPRNTMVTDLSLRNAHGTFVLPEIPETAEKTWAIVALKGKKKARITLGNKETVAP</sequence>
<dbReference type="Gene3D" id="1.10.10.1210">
    <property type="entry name" value="MAGE homology domain, winged helix WH2 motif"/>
    <property type="match status" value="1"/>
</dbReference>
<name>A0A2S4PRR8_9PEZI</name>
<dbReference type="PANTHER" id="PTHR11736:SF14">
    <property type="entry name" value="NSE3 HOMOLOG, SMC5-SMC6 COMPLEX COMPONENT"/>
    <property type="match status" value="1"/>
</dbReference>
<feature type="compositionally biased region" description="Polar residues" evidence="1">
    <location>
        <begin position="19"/>
        <end position="34"/>
    </location>
</feature>
<dbReference type="Proteomes" id="UP000237438">
    <property type="component" value="Unassembled WGS sequence"/>
</dbReference>
<evidence type="ECO:0000313" key="3">
    <source>
        <dbReference type="EMBL" id="POS84706.1"/>
    </source>
</evidence>
<dbReference type="InterPro" id="IPR041898">
    <property type="entry name" value="MAGE_WH1"/>
</dbReference>
<organism evidence="3 4">
    <name type="scientific">Erysiphe pulchra</name>
    <dbReference type="NCBI Taxonomy" id="225359"/>
    <lineage>
        <taxon>Eukaryota</taxon>
        <taxon>Fungi</taxon>
        <taxon>Dikarya</taxon>
        <taxon>Ascomycota</taxon>
        <taxon>Pezizomycotina</taxon>
        <taxon>Leotiomycetes</taxon>
        <taxon>Erysiphales</taxon>
        <taxon>Erysiphaceae</taxon>
        <taxon>Erysiphe</taxon>
    </lineage>
</organism>
<dbReference type="Gene3D" id="1.10.10.1200">
    <property type="entry name" value="MAGE homology domain, winged helix WH1 motif"/>
    <property type="match status" value="1"/>
</dbReference>
<dbReference type="GO" id="GO:0006281">
    <property type="term" value="P:DNA repair"/>
    <property type="evidence" value="ECO:0007669"/>
    <property type="project" value="TreeGrafter"/>
</dbReference>
<dbReference type="Pfam" id="PF01454">
    <property type="entry name" value="MAGE"/>
    <property type="match status" value="1"/>
</dbReference>
<comment type="caution">
    <text evidence="3">The sequence shown here is derived from an EMBL/GenBank/DDBJ whole genome shotgun (WGS) entry which is preliminary data.</text>
</comment>
<evidence type="ECO:0000313" key="4">
    <source>
        <dbReference type="Proteomes" id="UP000237438"/>
    </source>
</evidence>
<dbReference type="GO" id="GO:0005634">
    <property type="term" value="C:nucleus"/>
    <property type="evidence" value="ECO:0007669"/>
    <property type="project" value="TreeGrafter"/>
</dbReference>
<dbReference type="EMBL" id="PEDP01000896">
    <property type="protein sequence ID" value="POS84706.1"/>
    <property type="molecule type" value="Genomic_DNA"/>
</dbReference>
<feature type="non-terminal residue" evidence="3">
    <location>
        <position position="381"/>
    </location>
</feature>
<dbReference type="PROSITE" id="PS50838">
    <property type="entry name" value="MAGE"/>
    <property type="match status" value="1"/>
</dbReference>
<proteinExistence type="predicted"/>